<accession>A0A1G6MFV0</accession>
<dbReference type="EMBL" id="SOAA01000016">
    <property type="protein sequence ID" value="TDS29817.1"/>
    <property type="molecule type" value="Genomic_DNA"/>
</dbReference>
<feature type="transmembrane region" description="Helical" evidence="1">
    <location>
        <begin position="43"/>
        <end position="63"/>
    </location>
</feature>
<dbReference type="Proteomes" id="UP000198945">
    <property type="component" value="Unassembled WGS sequence"/>
</dbReference>
<keyword evidence="1" id="KW-1133">Transmembrane helix</keyword>
<reference evidence="5 10" key="2">
    <citation type="submission" date="2016-10" db="EMBL/GenBank/DDBJ databases">
        <authorList>
            <person name="de Groot N.N."/>
        </authorList>
    </citation>
    <scope>NUCLEOTIDE SEQUENCE [LARGE SCALE GENOMIC DNA]</scope>
    <source>
        <strain evidence="5 10">WG7</strain>
    </source>
</reference>
<evidence type="ECO:0000313" key="13">
    <source>
        <dbReference type="Proteomes" id="UP000295472"/>
    </source>
</evidence>
<reference evidence="2 12" key="3">
    <citation type="submission" date="2018-04" db="EMBL/GenBank/DDBJ databases">
        <title>Subsurface microbial communities from deep shales in Ohio and West Virginia, USA.</title>
        <authorList>
            <person name="Wrighton K."/>
        </authorList>
    </citation>
    <scope>NUCLEOTIDE SEQUENCE [LARGE SCALE GENOMIC DNA]</scope>
    <source>
        <strain evidence="8 13">DSMZ 11287</strain>
        <strain evidence="2 12">MSL28</strain>
    </source>
</reference>
<evidence type="ECO:0000313" key="7">
    <source>
        <dbReference type="EMBL" id="TDS29817.1"/>
    </source>
</evidence>
<evidence type="ECO:0000313" key="3">
    <source>
        <dbReference type="EMBL" id="SDC54399.1"/>
    </source>
</evidence>
<dbReference type="Proteomes" id="UP000199519">
    <property type="component" value="Unassembled WGS sequence"/>
</dbReference>
<evidence type="ECO:0000313" key="6">
    <source>
        <dbReference type="EMBL" id="SES81867.1"/>
    </source>
</evidence>
<dbReference type="EMBL" id="SOEF01000007">
    <property type="protein sequence ID" value="TDX45474.1"/>
    <property type="molecule type" value="Genomic_DNA"/>
</dbReference>
<dbReference type="EMBL" id="QICM01000009">
    <property type="protein sequence ID" value="PXV66988.1"/>
    <property type="molecule type" value="Genomic_DNA"/>
</dbReference>
<evidence type="ECO:0000313" key="2">
    <source>
        <dbReference type="EMBL" id="PXV66988.1"/>
    </source>
</evidence>
<evidence type="ECO:0000313" key="11">
    <source>
        <dbReference type="Proteomes" id="UP000199519"/>
    </source>
</evidence>
<dbReference type="Proteomes" id="UP000295472">
    <property type="component" value="Unassembled WGS sequence"/>
</dbReference>
<name>A0A1G6MFV0_9FIRM</name>
<proteinExistence type="predicted"/>
<protein>
    <submittedName>
        <fullName evidence="3">Uncharacterized protein</fullName>
    </submittedName>
</protein>
<evidence type="ECO:0000313" key="8">
    <source>
        <dbReference type="EMBL" id="TDX45474.1"/>
    </source>
</evidence>
<dbReference type="Proteomes" id="UP000324896">
    <property type="component" value="Unassembled WGS sequence"/>
</dbReference>
<evidence type="ECO:0000313" key="15">
    <source>
        <dbReference type="Proteomes" id="UP000324896"/>
    </source>
</evidence>
<sequence>MFYLLLIVTFLVALLVCYIVSKLFNDSIYKILQLIVPEAINEAWLKYIKFAIYILTAVFPVGAA</sequence>
<evidence type="ECO:0000313" key="4">
    <source>
        <dbReference type="EMBL" id="SDF11353.1"/>
    </source>
</evidence>
<dbReference type="AlphaFoldDB" id="A0A1G6MFV0"/>
<reference evidence="9 11" key="1">
    <citation type="submission" date="2016-10" db="EMBL/GenBank/DDBJ databases">
        <authorList>
            <person name="Varghese N."/>
            <person name="Submissions S."/>
        </authorList>
    </citation>
    <scope>NUCLEOTIDE SEQUENCE [LARGE SCALE GENOMIC DNA]</scope>
    <source>
        <strain evidence="3 15">WG10</strain>
        <strain evidence="4 11">WG2</strain>
        <strain evidence="6 9">WG5</strain>
    </source>
</reference>
<evidence type="ECO:0000313" key="5">
    <source>
        <dbReference type="EMBL" id="SDI38801.1"/>
    </source>
</evidence>
<gene>
    <name evidence="7" type="ORF">BY453_11633</name>
    <name evidence="8" type="ORF">C7954_10741</name>
    <name evidence="2" type="ORF">C8C78_10938</name>
    <name evidence="3" type="ORF">SAMN04488597_10858</name>
    <name evidence="4" type="ORF">SAMN04488598_10670</name>
    <name evidence="6" type="ORF">SAMN04515652_10733</name>
    <name evidence="5" type="ORF">SAMN04515654_105111</name>
</gene>
<keyword evidence="11" id="KW-1185">Reference proteome</keyword>
<organism evidence="3 15">
    <name type="scientific">Halanaerobium congolense</name>
    <dbReference type="NCBI Taxonomy" id="54121"/>
    <lineage>
        <taxon>Bacteria</taxon>
        <taxon>Bacillati</taxon>
        <taxon>Bacillota</taxon>
        <taxon>Clostridia</taxon>
        <taxon>Halanaerobiales</taxon>
        <taxon>Halanaerobiaceae</taxon>
        <taxon>Halanaerobium</taxon>
    </lineage>
</organism>
<evidence type="ECO:0000256" key="1">
    <source>
        <dbReference type="SAM" id="Phobius"/>
    </source>
</evidence>
<dbReference type="EMBL" id="FMYT01000008">
    <property type="protein sequence ID" value="SDC54399.1"/>
    <property type="molecule type" value="Genomic_DNA"/>
</dbReference>
<dbReference type="EMBL" id="FOHG01000007">
    <property type="protein sequence ID" value="SES81867.1"/>
    <property type="molecule type" value="Genomic_DNA"/>
</dbReference>
<dbReference type="EMBL" id="FNBJ01000006">
    <property type="protein sequence ID" value="SDF11353.1"/>
    <property type="molecule type" value="Genomic_DNA"/>
</dbReference>
<keyword evidence="1" id="KW-0812">Transmembrane</keyword>
<dbReference type="Proteomes" id="UP000198612">
    <property type="component" value="Unassembled WGS sequence"/>
</dbReference>
<dbReference type="EMBL" id="FNEH01000005">
    <property type="protein sequence ID" value="SDI38801.1"/>
    <property type="molecule type" value="Genomic_DNA"/>
</dbReference>
<evidence type="ECO:0000313" key="14">
    <source>
        <dbReference type="Proteomes" id="UP000295758"/>
    </source>
</evidence>
<dbReference type="GeneID" id="57012200"/>
<reference evidence="7 14" key="4">
    <citation type="submission" date="2019-03" db="EMBL/GenBank/DDBJ databases">
        <title>Deep subsurface shale carbon reservoir microbial communities from Ohio and West Virginia, USA.</title>
        <authorList>
            <person name="Wrighton K."/>
        </authorList>
    </citation>
    <scope>NUCLEOTIDE SEQUENCE [LARGE SCALE GENOMIC DNA]</scope>
    <source>
        <strain evidence="7 14">UTICA-S4D12</strain>
    </source>
</reference>
<dbReference type="Proteomes" id="UP000295758">
    <property type="component" value="Unassembled WGS sequence"/>
</dbReference>
<evidence type="ECO:0000313" key="12">
    <source>
        <dbReference type="Proteomes" id="UP000247389"/>
    </source>
</evidence>
<dbReference type="RefSeq" id="WP_089716562.1">
    <property type="nucleotide sequence ID" value="NZ_FMYT01000008.1"/>
</dbReference>
<keyword evidence="1" id="KW-0472">Membrane</keyword>
<evidence type="ECO:0000313" key="9">
    <source>
        <dbReference type="Proteomes" id="UP000198612"/>
    </source>
</evidence>
<evidence type="ECO:0000313" key="10">
    <source>
        <dbReference type="Proteomes" id="UP000198945"/>
    </source>
</evidence>
<dbReference type="Proteomes" id="UP000247389">
    <property type="component" value="Unassembled WGS sequence"/>
</dbReference>